<dbReference type="GO" id="GO:0003676">
    <property type="term" value="F:nucleic acid binding"/>
    <property type="evidence" value="ECO:0007669"/>
    <property type="project" value="InterPro"/>
</dbReference>
<dbReference type="InterPro" id="IPR048020">
    <property type="entry name" value="Transpos_IS3"/>
</dbReference>
<dbReference type="GO" id="GO:0015074">
    <property type="term" value="P:DNA integration"/>
    <property type="evidence" value="ECO:0007669"/>
    <property type="project" value="InterPro"/>
</dbReference>
<dbReference type="SUPFAM" id="SSF53098">
    <property type="entry name" value="Ribonuclease H-like"/>
    <property type="match status" value="1"/>
</dbReference>
<dbReference type="HOGENOM" id="CLU_027402_4_0_11"/>
<dbReference type="KEGG" id="chm:B842_09865"/>
<dbReference type="PROSITE" id="PS50994">
    <property type="entry name" value="INTEGRASE"/>
    <property type="match status" value="1"/>
</dbReference>
<accession>A0A0B5DA12</accession>
<gene>
    <name evidence="3" type="ORF">B842_09865</name>
</gene>
<dbReference type="EMBL" id="CP005286">
    <property type="protein sequence ID" value="AJE33822.1"/>
    <property type="molecule type" value="Genomic_DNA"/>
</dbReference>
<proteinExistence type="predicted"/>
<dbReference type="InterPro" id="IPR012337">
    <property type="entry name" value="RNaseH-like_sf"/>
</dbReference>
<dbReference type="InterPro" id="IPR036397">
    <property type="entry name" value="RNaseH_sf"/>
</dbReference>
<dbReference type="AlphaFoldDB" id="A0A0B5DA12"/>
<dbReference type="Pfam" id="PF13276">
    <property type="entry name" value="HTH_21"/>
    <property type="match status" value="1"/>
</dbReference>
<dbReference type="Pfam" id="PF13683">
    <property type="entry name" value="rve_3"/>
    <property type="match status" value="1"/>
</dbReference>
<dbReference type="NCBIfam" id="NF033516">
    <property type="entry name" value="transpos_IS3"/>
    <property type="match status" value="1"/>
</dbReference>
<reference evidence="3 4" key="1">
    <citation type="submission" date="2013-04" db="EMBL/GenBank/DDBJ databases">
        <title>Complete genome sequence of Corynebacterium humireducens DSM 45392(T), isolated from a wastewater-fed microbial fuel cell.</title>
        <authorList>
            <person name="Ruckert C."/>
            <person name="Albersmeier A."/>
            <person name="Kalinowski J."/>
        </authorList>
    </citation>
    <scope>NUCLEOTIDE SEQUENCE [LARGE SCALE GENOMIC DNA]</scope>
    <source>
        <strain evidence="4">MFC-5</strain>
    </source>
</reference>
<dbReference type="PANTHER" id="PTHR46889">
    <property type="entry name" value="TRANSPOSASE INSF FOR INSERTION SEQUENCE IS3B-RELATED"/>
    <property type="match status" value="1"/>
</dbReference>
<evidence type="ECO:0000313" key="4">
    <source>
        <dbReference type="Proteomes" id="UP000031524"/>
    </source>
</evidence>
<dbReference type="InterPro" id="IPR050900">
    <property type="entry name" value="Transposase_IS3/IS150/IS904"/>
</dbReference>
<evidence type="ECO:0000313" key="3">
    <source>
        <dbReference type="EMBL" id="AJE33822.1"/>
    </source>
</evidence>
<dbReference type="OrthoDB" id="4281720at2"/>
<feature type="domain" description="Integrase catalytic" evidence="2">
    <location>
        <begin position="120"/>
        <end position="292"/>
    </location>
</feature>
<keyword evidence="4" id="KW-1185">Reference proteome</keyword>
<protein>
    <submittedName>
        <fullName evidence="3">Putative transposase</fullName>
    </submittedName>
</protein>
<evidence type="ECO:0000256" key="1">
    <source>
        <dbReference type="ARBA" id="ARBA00002286"/>
    </source>
</evidence>
<dbReference type="STRING" id="1223515.B842_09865"/>
<dbReference type="Gene3D" id="3.30.420.10">
    <property type="entry name" value="Ribonuclease H-like superfamily/Ribonuclease H"/>
    <property type="match status" value="1"/>
</dbReference>
<evidence type="ECO:0000259" key="2">
    <source>
        <dbReference type="PROSITE" id="PS50994"/>
    </source>
</evidence>
<dbReference type="InterPro" id="IPR001584">
    <property type="entry name" value="Integrase_cat-core"/>
</dbReference>
<comment type="function">
    <text evidence="1">Involved in the transposition of the insertion sequence.</text>
</comment>
<dbReference type="InterPro" id="IPR025948">
    <property type="entry name" value="HTH-like_dom"/>
</dbReference>
<dbReference type="PANTHER" id="PTHR46889:SF5">
    <property type="entry name" value="INTEGRASE PROTEIN"/>
    <property type="match status" value="1"/>
</dbReference>
<organism evidence="3 4">
    <name type="scientific">Corynebacterium humireducens NBRC 106098 = DSM 45392</name>
    <dbReference type="NCBI Taxonomy" id="1223515"/>
    <lineage>
        <taxon>Bacteria</taxon>
        <taxon>Bacillati</taxon>
        <taxon>Actinomycetota</taxon>
        <taxon>Actinomycetes</taxon>
        <taxon>Mycobacteriales</taxon>
        <taxon>Corynebacteriaceae</taxon>
        <taxon>Corynebacterium</taxon>
    </lineage>
</organism>
<sequence>MRDEGFAVESICRVLREQGVQVAARTYRYWKKAAPATRIVSDAQILNALHDLKGTPESLYGRRKMVAYLRRQGHAVAHCTVDRLMRLAGVNGISRRRMKPRTTVPGPGDRAPDLLNRDFTAEAPNRVWIADFTYVHTASGWVYIAFIVDVYSQRIVGWHAQTSRGVELVRIPLRLALWERDRTQHPVVPGELTHHSDAGSQYTAVKFTENLALQGITPSIGSVGDAYDNALMESINGLYKTECIGSRIFTPQRLESIVDVELATMSWVQWYNTRRLHSTLGMVPPAEYEEAYWAGHARITESPERVAQPI</sequence>
<name>A0A0B5DA12_9CORY</name>
<dbReference type="Proteomes" id="UP000031524">
    <property type="component" value="Chromosome"/>
</dbReference>